<name>A0A4Y2Q2B5_ARAVE</name>
<proteinExistence type="predicted"/>
<evidence type="ECO:0000256" key="1">
    <source>
        <dbReference type="SAM" id="MobiDB-lite"/>
    </source>
</evidence>
<protein>
    <submittedName>
        <fullName evidence="2">Uncharacterized protein</fullName>
    </submittedName>
</protein>
<dbReference type="Proteomes" id="UP000499080">
    <property type="component" value="Unassembled WGS sequence"/>
</dbReference>
<accession>A0A4Y2Q2B5</accession>
<organism evidence="2 3">
    <name type="scientific">Araneus ventricosus</name>
    <name type="common">Orbweaver spider</name>
    <name type="synonym">Epeira ventricosa</name>
    <dbReference type="NCBI Taxonomy" id="182803"/>
    <lineage>
        <taxon>Eukaryota</taxon>
        <taxon>Metazoa</taxon>
        <taxon>Ecdysozoa</taxon>
        <taxon>Arthropoda</taxon>
        <taxon>Chelicerata</taxon>
        <taxon>Arachnida</taxon>
        <taxon>Araneae</taxon>
        <taxon>Araneomorphae</taxon>
        <taxon>Entelegynae</taxon>
        <taxon>Araneoidea</taxon>
        <taxon>Araneidae</taxon>
        <taxon>Araneus</taxon>
    </lineage>
</organism>
<dbReference type="AlphaFoldDB" id="A0A4Y2Q2B5"/>
<feature type="region of interest" description="Disordered" evidence="1">
    <location>
        <begin position="1"/>
        <end position="49"/>
    </location>
</feature>
<evidence type="ECO:0000313" key="2">
    <source>
        <dbReference type="EMBL" id="GBN57621.1"/>
    </source>
</evidence>
<evidence type="ECO:0000313" key="3">
    <source>
        <dbReference type="Proteomes" id="UP000499080"/>
    </source>
</evidence>
<keyword evidence="3" id="KW-1185">Reference proteome</keyword>
<sequence length="110" mass="12044">MHPLSHSPRIRGEGRHPLSRSLRIREGGEASSLTLSADQRGGESSPLTLSTYQREREAFPLTLSADQRGGVLSHAFGLSATHFYNIISNLCPSFVSEASELHQKCAEIKL</sequence>
<dbReference type="EMBL" id="BGPR01136341">
    <property type="protein sequence ID" value="GBN57621.1"/>
    <property type="molecule type" value="Genomic_DNA"/>
</dbReference>
<reference evidence="2 3" key="1">
    <citation type="journal article" date="2019" name="Sci. Rep.">
        <title>Orb-weaving spider Araneus ventricosus genome elucidates the spidroin gene catalogue.</title>
        <authorList>
            <person name="Kono N."/>
            <person name="Nakamura H."/>
            <person name="Ohtoshi R."/>
            <person name="Moran D.A.P."/>
            <person name="Shinohara A."/>
            <person name="Yoshida Y."/>
            <person name="Fujiwara M."/>
            <person name="Mori M."/>
            <person name="Tomita M."/>
            <person name="Arakawa K."/>
        </authorList>
    </citation>
    <scope>NUCLEOTIDE SEQUENCE [LARGE SCALE GENOMIC DNA]</scope>
</reference>
<comment type="caution">
    <text evidence="2">The sequence shown here is derived from an EMBL/GenBank/DDBJ whole genome shotgun (WGS) entry which is preliminary data.</text>
</comment>
<gene>
    <name evidence="2" type="ORF">AVEN_141076_1</name>
</gene>